<feature type="region of interest" description="Disordered" evidence="2">
    <location>
        <begin position="184"/>
        <end position="208"/>
    </location>
</feature>
<feature type="compositionally biased region" description="Basic and acidic residues" evidence="2">
    <location>
        <begin position="185"/>
        <end position="208"/>
    </location>
</feature>
<evidence type="ECO:0000259" key="3">
    <source>
        <dbReference type="PROSITE" id="PS50102"/>
    </source>
</evidence>
<dbReference type="SUPFAM" id="SSF54928">
    <property type="entry name" value="RNA-binding domain, RBD"/>
    <property type="match status" value="1"/>
</dbReference>
<feature type="region of interest" description="Disordered" evidence="2">
    <location>
        <begin position="517"/>
        <end position="559"/>
    </location>
</feature>
<keyword evidence="5" id="KW-1185">Reference proteome</keyword>
<feature type="compositionally biased region" description="Low complexity" evidence="2">
    <location>
        <begin position="395"/>
        <end position="406"/>
    </location>
</feature>
<feature type="compositionally biased region" description="Basic and acidic residues" evidence="2">
    <location>
        <begin position="408"/>
        <end position="417"/>
    </location>
</feature>
<keyword evidence="1" id="KW-0694">RNA-binding</keyword>
<dbReference type="Gene3D" id="3.30.70.330">
    <property type="match status" value="1"/>
</dbReference>
<dbReference type="PROSITE" id="PS50102">
    <property type="entry name" value="RRM"/>
    <property type="match status" value="1"/>
</dbReference>
<evidence type="ECO:0000313" key="4">
    <source>
        <dbReference type="EMBL" id="KAK8035771.1"/>
    </source>
</evidence>
<accession>A0ABR1SN70</accession>
<dbReference type="Proteomes" id="UP001396898">
    <property type="component" value="Unassembled WGS sequence"/>
</dbReference>
<feature type="region of interest" description="Disordered" evidence="2">
    <location>
        <begin position="395"/>
        <end position="417"/>
    </location>
</feature>
<dbReference type="InterPro" id="IPR035979">
    <property type="entry name" value="RBD_domain_sf"/>
</dbReference>
<reference evidence="4 5" key="1">
    <citation type="submission" date="2023-01" db="EMBL/GenBank/DDBJ databases">
        <title>Analysis of 21 Apiospora genomes using comparative genomics revels a genus with tremendous synthesis potential of carbohydrate active enzymes and secondary metabolites.</title>
        <authorList>
            <person name="Sorensen T."/>
        </authorList>
    </citation>
    <scope>NUCLEOTIDE SEQUENCE [LARGE SCALE GENOMIC DNA]</scope>
    <source>
        <strain evidence="4 5">CBS 20057</strain>
    </source>
</reference>
<feature type="compositionally biased region" description="Basic and acidic residues" evidence="2">
    <location>
        <begin position="518"/>
        <end position="541"/>
    </location>
</feature>
<proteinExistence type="predicted"/>
<dbReference type="EMBL" id="JAQQWI010000005">
    <property type="protein sequence ID" value="KAK8035771.1"/>
    <property type="molecule type" value="Genomic_DNA"/>
</dbReference>
<feature type="region of interest" description="Disordered" evidence="2">
    <location>
        <begin position="244"/>
        <end position="273"/>
    </location>
</feature>
<dbReference type="InterPro" id="IPR000504">
    <property type="entry name" value="RRM_dom"/>
</dbReference>
<organism evidence="4 5">
    <name type="scientific">Apiospora marii</name>
    <dbReference type="NCBI Taxonomy" id="335849"/>
    <lineage>
        <taxon>Eukaryota</taxon>
        <taxon>Fungi</taxon>
        <taxon>Dikarya</taxon>
        <taxon>Ascomycota</taxon>
        <taxon>Pezizomycotina</taxon>
        <taxon>Sordariomycetes</taxon>
        <taxon>Xylariomycetidae</taxon>
        <taxon>Amphisphaeriales</taxon>
        <taxon>Apiosporaceae</taxon>
        <taxon>Apiospora</taxon>
    </lineage>
</organism>
<protein>
    <recommendedName>
        <fullName evidence="3">RRM domain-containing protein</fullName>
    </recommendedName>
</protein>
<dbReference type="InterPro" id="IPR012677">
    <property type="entry name" value="Nucleotide-bd_a/b_plait_sf"/>
</dbReference>
<feature type="compositionally biased region" description="Acidic residues" evidence="2">
    <location>
        <begin position="245"/>
        <end position="260"/>
    </location>
</feature>
<gene>
    <name evidence="4" type="ORF">PG991_001844</name>
</gene>
<evidence type="ECO:0000313" key="5">
    <source>
        <dbReference type="Proteomes" id="UP001396898"/>
    </source>
</evidence>
<sequence length="692" mass="78603">MFNFVDDDERPDYRLCDAYVASFDEREAKILEIVRKQFPGLDEARTQVRLPRVRRCNNSLEYPVDVTVKSQTRRFVVVVPEDPGQIDIDDTMLEVVWEFAPQAVKDLAPLTVESGEQLGGEGVRNPLGRPWMLVGGREIRGLPLSCVYDRLSREQKVAVAGQLGRVYREVQGYRQVGCGYPDLAFPEKKNGDDEKNVDGGNRGDDEDKKKDVVVRLGIRCYHMTKEEENDDRLAWDDMTNVLPETAEDGADSENDLESADELTLTRDRLTEGPRASGLKSRQILILQLRRWIHYLHYRRPADDEVKDQIGLLQCALHMAREIIARNPDVFDPRTDEGEEGDDRMCFHNPYLGTPENIMVEFLPGHAEPTIRGIFDWGASAFDPHFAACRPPSWLWRSSDPSSSTTSNEDEKAREREAKWPVAEAGGAPQTFYVEDPYGSSELTTVRIGGLPEGRPGLDQEAELCAAFSRFGRIAWLHAECDLRTGLTRRGWGTVTYVHPADAAEACRRMHGQLLPRLDYYKQKQPQEVKDQEKKDDEDHNDTTTATTTTDDNDKPPKISVRMDITHCNDTAWKRDPSNDDEPYDPLAEDVARAHAERASLWYDRHGDEPLDLAQTQPTDPDGEAIQRAFDEAVGGPFRRVAYNPDMAFARNLYTAVRDRPWRPSVVGHNLKVIEGLVAEWYEREAQRAASEF</sequence>
<feature type="domain" description="RRM" evidence="3">
    <location>
        <begin position="443"/>
        <end position="533"/>
    </location>
</feature>
<evidence type="ECO:0000256" key="1">
    <source>
        <dbReference type="PROSITE-ProRule" id="PRU00176"/>
    </source>
</evidence>
<comment type="caution">
    <text evidence="4">The sequence shown here is derived from an EMBL/GenBank/DDBJ whole genome shotgun (WGS) entry which is preliminary data.</text>
</comment>
<name>A0ABR1SN70_9PEZI</name>
<evidence type="ECO:0000256" key="2">
    <source>
        <dbReference type="SAM" id="MobiDB-lite"/>
    </source>
</evidence>